<proteinExistence type="predicted"/>
<dbReference type="EMBL" id="JALNTZ010000001">
    <property type="protein sequence ID" value="KAJ3666846.1"/>
    <property type="molecule type" value="Genomic_DNA"/>
</dbReference>
<gene>
    <name evidence="1" type="ORF">Zmor_002276</name>
</gene>
<evidence type="ECO:0000313" key="1">
    <source>
        <dbReference type="EMBL" id="KAJ3666846.1"/>
    </source>
</evidence>
<dbReference type="AlphaFoldDB" id="A0AA38MTP0"/>
<reference evidence="1" key="1">
    <citation type="journal article" date="2023" name="G3 (Bethesda)">
        <title>Whole genome assemblies of Zophobas morio and Tenebrio molitor.</title>
        <authorList>
            <person name="Kaur S."/>
            <person name="Stinson S.A."/>
            <person name="diCenzo G.C."/>
        </authorList>
    </citation>
    <scope>NUCLEOTIDE SEQUENCE</scope>
    <source>
        <strain evidence="1">QUZm001</strain>
    </source>
</reference>
<sequence length="103" mass="11493">MRVDIGVRQSPMELGAALRYQVLLVRGGTSIRWVLVNPRHYPVTLLAVDRLLATHSLLLEVGLADLIGHEIKIAPLLEGRASPERKRSVAGRTFSRFHIPYSV</sequence>
<keyword evidence="2" id="KW-1185">Reference proteome</keyword>
<name>A0AA38MTP0_9CUCU</name>
<comment type="caution">
    <text evidence="1">The sequence shown here is derived from an EMBL/GenBank/DDBJ whole genome shotgun (WGS) entry which is preliminary data.</text>
</comment>
<accession>A0AA38MTP0</accession>
<organism evidence="1 2">
    <name type="scientific">Zophobas morio</name>
    <dbReference type="NCBI Taxonomy" id="2755281"/>
    <lineage>
        <taxon>Eukaryota</taxon>
        <taxon>Metazoa</taxon>
        <taxon>Ecdysozoa</taxon>
        <taxon>Arthropoda</taxon>
        <taxon>Hexapoda</taxon>
        <taxon>Insecta</taxon>
        <taxon>Pterygota</taxon>
        <taxon>Neoptera</taxon>
        <taxon>Endopterygota</taxon>
        <taxon>Coleoptera</taxon>
        <taxon>Polyphaga</taxon>
        <taxon>Cucujiformia</taxon>
        <taxon>Tenebrionidae</taxon>
        <taxon>Zophobas</taxon>
    </lineage>
</organism>
<evidence type="ECO:0000313" key="2">
    <source>
        <dbReference type="Proteomes" id="UP001168821"/>
    </source>
</evidence>
<dbReference type="Proteomes" id="UP001168821">
    <property type="component" value="Unassembled WGS sequence"/>
</dbReference>
<protein>
    <submittedName>
        <fullName evidence="1">Uncharacterized protein</fullName>
    </submittedName>
</protein>